<evidence type="ECO:0000313" key="2">
    <source>
        <dbReference type="EMBL" id="MBK0391510.1"/>
    </source>
</evidence>
<keyword evidence="3" id="KW-1185">Reference proteome</keyword>
<reference evidence="2" key="1">
    <citation type="submission" date="2020-12" db="EMBL/GenBank/DDBJ databases">
        <title>Ramlibacter sp. nov., isolated from a freshwater alga, Cryptomonas.</title>
        <authorList>
            <person name="Kim H.M."/>
            <person name="Jeon C.O."/>
        </authorList>
    </citation>
    <scope>NUCLEOTIDE SEQUENCE</scope>
    <source>
        <strain evidence="2">CrO1</strain>
    </source>
</reference>
<feature type="chain" id="PRO_5037553655" evidence="1">
    <location>
        <begin position="24"/>
        <end position="527"/>
    </location>
</feature>
<dbReference type="GO" id="GO:0016491">
    <property type="term" value="F:oxidoreductase activity"/>
    <property type="evidence" value="ECO:0007669"/>
    <property type="project" value="TreeGrafter"/>
</dbReference>
<evidence type="ECO:0000313" key="3">
    <source>
        <dbReference type="Proteomes" id="UP000617041"/>
    </source>
</evidence>
<organism evidence="2 3">
    <name type="scientific">Ramlibacter algicola</name>
    <dbReference type="NCBI Taxonomy" id="2795217"/>
    <lineage>
        <taxon>Bacteria</taxon>
        <taxon>Pseudomonadati</taxon>
        <taxon>Pseudomonadota</taxon>
        <taxon>Betaproteobacteria</taxon>
        <taxon>Burkholderiales</taxon>
        <taxon>Comamonadaceae</taxon>
        <taxon>Ramlibacter</taxon>
    </lineage>
</organism>
<protein>
    <submittedName>
        <fullName evidence="2">FAD-dependent oxidoreductase</fullName>
    </submittedName>
</protein>
<dbReference type="EMBL" id="JAEDAO010000001">
    <property type="protein sequence ID" value="MBK0391510.1"/>
    <property type="molecule type" value="Genomic_DNA"/>
</dbReference>
<keyword evidence="1" id="KW-0732">Signal</keyword>
<sequence>MSGGWRRRTWLAAAASLPLGACAPRAEVTGALTGTHPERGHLLRHARATGDVVQRRASVVIAGAGVAGLAAARALRLAGIDDFVLLDLEDEGGGNSRGTRIAGIDCPLGAHYLPVPGDAARDVQDLLEELGLRRRVAGRWSYDERHLCHSPQERVFFQGHWQDGLLPVQDVGAATLAQYARFARRIEALSREARYTIPVSASPLAPAHLRLDALPFTRWLAAEGFDDPLLRWYLEYCCRDDYGAGPDTVSAWAGVHYFASRHGFHAPGEEGDRDAVLTWPEGNAWLSRRLAAACGERVRPRRVVARVATTKDGAAIDAIDTASGSLERWEAKHVVVALPAFIAARVLASPPAWLVGAARAMRYAPWVVANLHLREPLADRPGAAPSWDNVVHGARGLGYVDARHQALDPRPGPTVLTWYHAPGEQQRHALLQSSWQDWHRAVIDDLGAAHPDLAGKVTRVEVTRYGHAMRIPVPGTRAQLQGVALHGPRVSFAHADWAGYSVFEEAFTSGHAAGVAAARRLGRTAVA</sequence>
<dbReference type="InterPro" id="IPR050464">
    <property type="entry name" value="Zeta_carotene_desat/Oxidored"/>
</dbReference>
<dbReference type="InterPro" id="IPR036188">
    <property type="entry name" value="FAD/NAD-bd_sf"/>
</dbReference>
<dbReference type="PANTHER" id="PTHR42923:SF39">
    <property type="entry name" value="AMINO OXIDASE"/>
    <property type="match status" value="1"/>
</dbReference>
<proteinExistence type="predicted"/>
<dbReference type="RefSeq" id="WP_200786324.1">
    <property type="nucleotide sequence ID" value="NZ_JAEDAO010000001.1"/>
</dbReference>
<dbReference type="SUPFAM" id="SSF51905">
    <property type="entry name" value="FAD/NAD(P)-binding domain"/>
    <property type="match status" value="1"/>
</dbReference>
<name>A0A934UPW5_9BURK</name>
<accession>A0A934UPW5</accession>
<gene>
    <name evidence="2" type="ORF">I8E28_02795</name>
</gene>
<dbReference type="Pfam" id="PF13450">
    <property type="entry name" value="NAD_binding_8"/>
    <property type="match status" value="1"/>
</dbReference>
<dbReference type="AlphaFoldDB" id="A0A934UPW5"/>
<dbReference type="Gene3D" id="3.50.50.60">
    <property type="entry name" value="FAD/NAD(P)-binding domain"/>
    <property type="match status" value="1"/>
</dbReference>
<evidence type="ECO:0000256" key="1">
    <source>
        <dbReference type="SAM" id="SignalP"/>
    </source>
</evidence>
<dbReference type="PANTHER" id="PTHR42923">
    <property type="entry name" value="PROTOPORPHYRINOGEN OXIDASE"/>
    <property type="match status" value="1"/>
</dbReference>
<comment type="caution">
    <text evidence="2">The sequence shown here is derived from an EMBL/GenBank/DDBJ whole genome shotgun (WGS) entry which is preliminary data.</text>
</comment>
<feature type="signal peptide" evidence="1">
    <location>
        <begin position="1"/>
        <end position="23"/>
    </location>
</feature>
<dbReference type="Proteomes" id="UP000617041">
    <property type="component" value="Unassembled WGS sequence"/>
</dbReference>